<dbReference type="Pfam" id="PF00823">
    <property type="entry name" value="PPE"/>
    <property type="match status" value="1"/>
</dbReference>
<keyword evidence="6" id="KW-1185">Reference proteome</keyword>
<protein>
    <submittedName>
        <fullName evidence="5">PPE family protein</fullName>
    </submittedName>
</protein>
<dbReference type="InterPro" id="IPR038332">
    <property type="entry name" value="PPE_sf"/>
</dbReference>
<feature type="domain" description="PPE family C-terminal" evidence="4">
    <location>
        <begin position="297"/>
        <end position="376"/>
    </location>
</feature>
<dbReference type="SUPFAM" id="SSF140459">
    <property type="entry name" value="PE/PPE dimer-like"/>
    <property type="match status" value="1"/>
</dbReference>
<comment type="similarity">
    <text evidence="1">Belongs to the mycobacterial PPE family.</text>
</comment>
<dbReference type="InterPro" id="IPR022171">
    <property type="entry name" value="PPE_C"/>
</dbReference>
<evidence type="ECO:0000256" key="1">
    <source>
        <dbReference type="ARBA" id="ARBA00010652"/>
    </source>
</evidence>
<evidence type="ECO:0000259" key="4">
    <source>
        <dbReference type="Pfam" id="PF12484"/>
    </source>
</evidence>
<feature type="region of interest" description="Disordered" evidence="2">
    <location>
        <begin position="355"/>
        <end position="380"/>
    </location>
</feature>
<comment type="caution">
    <text evidence="5">The sequence shown here is derived from an EMBL/GenBank/DDBJ whole genome shotgun (WGS) entry which is preliminary data.</text>
</comment>
<evidence type="ECO:0000259" key="3">
    <source>
        <dbReference type="Pfam" id="PF00823"/>
    </source>
</evidence>
<dbReference type="OrthoDB" id="4695684at2"/>
<dbReference type="Gene3D" id="1.20.1260.20">
    <property type="entry name" value="PPE superfamily"/>
    <property type="match status" value="1"/>
</dbReference>
<gene>
    <name evidence="5" type="ORF">F0Q45_17240</name>
</gene>
<dbReference type="FunFam" id="1.20.1260.20:FF:000001">
    <property type="entry name" value="PPE family protein PPE41"/>
    <property type="match status" value="1"/>
</dbReference>
<dbReference type="GO" id="GO:0052572">
    <property type="term" value="P:response to host immune response"/>
    <property type="evidence" value="ECO:0007669"/>
    <property type="project" value="TreeGrafter"/>
</dbReference>
<dbReference type="InterPro" id="IPR000030">
    <property type="entry name" value="PPE_dom"/>
</dbReference>
<sequence length="380" mass="37587">MDFGALPPEINSMRMYCGPGSTPMLAAASAWSGLAAELSAAAAEYERVITALYSEGWIGPSAVTMASAVAPYVAWMRATAAQAEQAASKARIAAAGYETAFTAMVPPPQIAANRAQLSALISTNVVGQNTAAIAATEAHYGQMWAQDAAAMYSYAGTSATASAVTPFVSPPQTASPTAAGAQAGAVTHAAATTAGATQSTLSRLVSELPTVLQDLTTPLASAASATSGPIERFLEWYAPFANFFYDTLGLPFFGAGIASFFTSTAKTAGLIGPAAAAPEAAAAAAGAAGVVSGGPVSGGLAQANTIGKLSVPPSWAGSSPVASPSSTSMFVSDVIEPADVGSSGNVVGGMPMAGSSRGSTGAGPKYGFRPTIVTRPPSAG</sequence>
<dbReference type="PANTHER" id="PTHR46766:SF1">
    <property type="entry name" value="GLUTAMINE-RICH PROTEIN 2"/>
    <property type="match status" value="1"/>
</dbReference>
<dbReference type="PANTHER" id="PTHR46766">
    <property type="entry name" value="GLUTAMINE-RICH PROTEIN 2"/>
    <property type="match status" value="1"/>
</dbReference>
<evidence type="ECO:0000313" key="5">
    <source>
        <dbReference type="EMBL" id="KAA1249068.1"/>
    </source>
</evidence>
<accession>A0A5B1BK73</accession>
<dbReference type="RefSeq" id="WP_149655087.1">
    <property type="nucleotide sequence ID" value="NZ_VTZN01000113.1"/>
</dbReference>
<evidence type="ECO:0000256" key="2">
    <source>
        <dbReference type="SAM" id="MobiDB-lite"/>
    </source>
</evidence>
<name>A0A5B1BK73_MYCSI</name>
<feature type="domain" description="PPE" evidence="3">
    <location>
        <begin position="2"/>
        <end position="164"/>
    </location>
</feature>
<dbReference type="Pfam" id="PF12484">
    <property type="entry name" value="PPE-SVP"/>
    <property type="match status" value="1"/>
</dbReference>
<evidence type="ECO:0000313" key="6">
    <source>
        <dbReference type="Proteomes" id="UP000324701"/>
    </source>
</evidence>
<organism evidence="5 6">
    <name type="scientific">Mycobacterium simiae</name>
    <name type="common">Mycobacterium habana</name>
    <dbReference type="NCBI Taxonomy" id="1784"/>
    <lineage>
        <taxon>Bacteria</taxon>
        <taxon>Bacillati</taxon>
        <taxon>Actinomycetota</taxon>
        <taxon>Actinomycetes</taxon>
        <taxon>Mycobacteriales</taxon>
        <taxon>Mycobacteriaceae</taxon>
        <taxon>Mycobacterium</taxon>
        <taxon>Mycobacterium simiae complex</taxon>
    </lineage>
</organism>
<dbReference type="EMBL" id="VTZN01000113">
    <property type="protein sequence ID" value="KAA1249068.1"/>
    <property type="molecule type" value="Genomic_DNA"/>
</dbReference>
<dbReference type="Proteomes" id="UP000324701">
    <property type="component" value="Unassembled WGS sequence"/>
</dbReference>
<proteinExistence type="inferred from homology"/>
<dbReference type="AlphaFoldDB" id="A0A5B1BK73"/>
<reference evidence="5 6" key="1">
    <citation type="submission" date="2019-09" db="EMBL/GenBank/DDBJ databases">
        <title>Report of infection by Mycobacterium simiae a patient suffering from pulmonary tuberculosis.</title>
        <authorList>
            <person name="Mohanty P.S."/>
            <person name="Bansal A.K."/>
            <person name="Singh H."/>
            <person name="Sharma S."/>
            <person name="Patil S.A."/>
            <person name="Upadhaya P."/>
            <person name="Singh P.K."/>
            <person name="Kumar D."/>
            <person name="Kumar S."/>
            <person name="Singh R.K."/>
            <person name="Chaudhary B."/>
        </authorList>
    </citation>
    <scope>NUCLEOTIDE SEQUENCE [LARGE SCALE GENOMIC DNA]</scope>
    <source>
        <strain evidence="5 6">JAL-560-SIM</strain>
    </source>
</reference>